<keyword evidence="3" id="KW-0119">Carbohydrate metabolism</keyword>
<dbReference type="SUPFAM" id="SSF53067">
    <property type="entry name" value="Actin-like ATPase domain"/>
    <property type="match status" value="1"/>
</dbReference>
<dbReference type="Gene3D" id="3.30.420.40">
    <property type="match status" value="2"/>
</dbReference>
<comment type="caution">
    <text evidence="4">The sequence shown here is derived from an EMBL/GenBank/DDBJ whole genome shotgun (WGS) entry which is preliminary data.</text>
</comment>
<evidence type="ECO:0000256" key="3">
    <source>
        <dbReference type="ARBA" id="ARBA00022629"/>
    </source>
</evidence>
<sequence length="403" mass="44412">MQIHPIPERIGSRKHKEIYELIRRQGILSKIDLLEQSQMTGSTLTRTLEELTAQGWLLEAGFGESTGGRRPILYQTNPSAAYVFGLDISRLSSKLILFDLHMNKLDAASWIMDESMTPTRLLQSIADSASAMLAAHGIARKHVLGMGIGAVGPLDRMSGMILEPIHFPAAGWRNVHVSGFLQERLGIPVLLDNGANTAIMGESWSDRNRDYRHLLYIHVGVGIRSAMMSNGKVVYGAVDMEGSIGQMIIQTDGPRLGNHGNFGSLETFVSIPALEQQAQSRLKQGRESTLRDKEAHPDKINFSHLLEALKEHDPLTVEIFSQGATYFGIGLSNLLNILHPEKVILGGLLISSDPSFFQIATRVAIRNTYHYPNYQVVFSQGHLGEEALVTGAAIMVINQLTEQ</sequence>
<dbReference type="SUPFAM" id="SSF46785">
    <property type="entry name" value="Winged helix' DNA-binding domain"/>
    <property type="match status" value="1"/>
</dbReference>
<dbReference type="Gene3D" id="1.10.10.10">
    <property type="entry name" value="Winged helix-like DNA-binding domain superfamily/Winged helix DNA-binding domain"/>
    <property type="match status" value="1"/>
</dbReference>
<evidence type="ECO:0000256" key="1">
    <source>
        <dbReference type="ARBA" id="ARBA00002486"/>
    </source>
</evidence>
<dbReference type="GO" id="GO:0042732">
    <property type="term" value="P:D-xylose metabolic process"/>
    <property type="evidence" value="ECO:0007669"/>
    <property type="project" value="UniProtKB-KW"/>
</dbReference>
<dbReference type="InterPro" id="IPR036390">
    <property type="entry name" value="WH_DNA-bd_sf"/>
</dbReference>
<dbReference type="EMBL" id="NMQW01000012">
    <property type="protein sequence ID" value="OXM86901.1"/>
    <property type="molecule type" value="Genomic_DNA"/>
</dbReference>
<dbReference type="Proteomes" id="UP000215509">
    <property type="component" value="Unassembled WGS sequence"/>
</dbReference>
<proteinExistence type="inferred from homology"/>
<comment type="similarity">
    <text evidence="2">Belongs to the ROK (NagC/XylR) family.</text>
</comment>
<organism evidence="4 5">
    <name type="scientific">Paenibacillus rigui</name>
    <dbReference type="NCBI Taxonomy" id="554312"/>
    <lineage>
        <taxon>Bacteria</taxon>
        <taxon>Bacillati</taxon>
        <taxon>Bacillota</taxon>
        <taxon>Bacilli</taxon>
        <taxon>Bacillales</taxon>
        <taxon>Paenibacillaceae</taxon>
        <taxon>Paenibacillus</taxon>
    </lineage>
</organism>
<dbReference type="InterPro" id="IPR000600">
    <property type="entry name" value="ROK"/>
</dbReference>
<dbReference type="InterPro" id="IPR036388">
    <property type="entry name" value="WH-like_DNA-bd_sf"/>
</dbReference>
<keyword evidence="4" id="KW-0418">Kinase</keyword>
<comment type="function">
    <text evidence="1">Transcriptional repressor of xylose-utilizing enzymes.</text>
</comment>
<evidence type="ECO:0000313" key="4">
    <source>
        <dbReference type="EMBL" id="OXM86901.1"/>
    </source>
</evidence>
<dbReference type="PANTHER" id="PTHR18964:SF149">
    <property type="entry name" value="BIFUNCTIONAL UDP-N-ACETYLGLUCOSAMINE 2-EPIMERASE_N-ACETYLMANNOSAMINE KINASE"/>
    <property type="match status" value="1"/>
</dbReference>
<dbReference type="AlphaFoldDB" id="A0A229UUG9"/>
<accession>A0A229UUG9</accession>
<name>A0A229UUG9_9BACL</name>
<reference evidence="4 5" key="1">
    <citation type="submission" date="2017-07" db="EMBL/GenBank/DDBJ databases">
        <title>Genome sequencing and assembly of Paenibacillus rigui.</title>
        <authorList>
            <person name="Mayilraj S."/>
        </authorList>
    </citation>
    <scope>NUCLEOTIDE SEQUENCE [LARGE SCALE GENOMIC DNA]</scope>
    <source>
        <strain evidence="4 5">JCM 16352</strain>
    </source>
</reference>
<keyword evidence="4" id="KW-0808">Transferase</keyword>
<evidence type="ECO:0000256" key="2">
    <source>
        <dbReference type="ARBA" id="ARBA00006479"/>
    </source>
</evidence>
<dbReference type="RefSeq" id="WP_094014450.1">
    <property type="nucleotide sequence ID" value="NZ_NMQW01000012.1"/>
</dbReference>
<dbReference type="InterPro" id="IPR043129">
    <property type="entry name" value="ATPase_NBD"/>
</dbReference>
<evidence type="ECO:0000313" key="5">
    <source>
        <dbReference type="Proteomes" id="UP000215509"/>
    </source>
</evidence>
<keyword evidence="5" id="KW-1185">Reference proteome</keyword>
<dbReference type="Pfam" id="PF00480">
    <property type="entry name" value="ROK"/>
    <property type="match status" value="1"/>
</dbReference>
<dbReference type="PANTHER" id="PTHR18964">
    <property type="entry name" value="ROK (REPRESSOR, ORF, KINASE) FAMILY"/>
    <property type="match status" value="1"/>
</dbReference>
<dbReference type="OrthoDB" id="9796533at2"/>
<gene>
    <name evidence="4" type="ORF">CF651_08635</name>
</gene>
<protein>
    <submittedName>
        <fullName evidence="4">Sugar kinase</fullName>
    </submittedName>
</protein>
<dbReference type="GO" id="GO:0016301">
    <property type="term" value="F:kinase activity"/>
    <property type="evidence" value="ECO:0007669"/>
    <property type="project" value="UniProtKB-KW"/>
</dbReference>
<keyword evidence="3" id="KW-0859">Xylose metabolism</keyword>